<dbReference type="EMBL" id="JBHUPB010000012">
    <property type="protein sequence ID" value="MFD2969228.1"/>
    <property type="molecule type" value="Genomic_DNA"/>
</dbReference>
<feature type="signal peptide" evidence="1">
    <location>
        <begin position="1"/>
        <end position="22"/>
    </location>
</feature>
<evidence type="ECO:0000313" key="3">
    <source>
        <dbReference type="Proteomes" id="UP001597525"/>
    </source>
</evidence>
<gene>
    <name evidence="2" type="ORF">ACFS7Y_17670</name>
</gene>
<proteinExistence type="predicted"/>
<sequence length="188" mass="21410">MTKKYILLIALLLLCFTAVVHAQEDAETEIFNTDAALFNGKLKRFFTYDAFQAVFGKADSVNLLMDLQPCSYIFEEEDGSKHADDAYLYKNGSRFERSQDKVAVDEFRLTKADFIQYGDRQLSGETTLADLREMFPFAASQAQLLNVDGEGELLVIHLAEAPNGESDGQVRLYLKGGYLYYIHWWFPC</sequence>
<accession>A0ABW6BKJ9</accession>
<evidence type="ECO:0000256" key="1">
    <source>
        <dbReference type="SAM" id="SignalP"/>
    </source>
</evidence>
<keyword evidence="3" id="KW-1185">Reference proteome</keyword>
<dbReference type="RefSeq" id="WP_320186441.1">
    <property type="nucleotide sequence ID" value="NZ_CP138332.1"/>
</dbReference>
<keyword evidence="1" id="KW-0732">Signal</keyword>
<reference evidence="3" key="1">
    <citation type="journal article" date="2019" name="Int. J. Syst. Evol. Microbiol.">
        <title>The Global Catalogue of Microorganisms (GCM) 10K type strain sequencing project: providing services to taxonomists for standard genome sequencing and annotation.</title>
        <authorList>
            <consortium name="The Broad Institute Genomics Platform"/>
            <consortium name="The Broad Institute Genome Sequencing Center for Infectious Disease"/>
            <person name="Wu L."/>
            <person name="Ma J."/>
        </authorList>
    </citation>
    <scope>NUCLEOTIDE SEQUENCE [LARGE SCALE GENOMIC DNA]</scope>
    <source>
        <strain evidence="3">KCTC 22814</strain>
    </source>
</reference>
<evidence type="ECO:0000313" key="2">
    <source>
        <dbReference type="EMBL" id="MFD2969228.1"/>
    </source>
</evidence>
<protein>
    <submittedName>
        <fullName evidence="2">Uncharacterized protein</fullName>
    </submittedName>
</protein>
<dbReference type="Proteomes" id="UP001597525">
    <property type="component" value="Unassembled WGS sequence"/>
</dbReference>
<name>A0ABW6BKJ9_9SPHI</name>
<comment type="caution">
    <text evidence="2">The sequence shown here is derived from an EMBL/GenBank/DDBJ whole genome shotgun (WGS) entry which is preliminary data.</text>
</comment>
<organism evidence="2 3">
    <name type="scientific">Sphingobacterium bambusae</name>
    <dbReference type="NCBI Taxonomy" id="662858"/>
    <lineage>
        <taxon>Bacteria</taxon>
        <taxon>Pseudomonadati</taxon>
        <taxon>Bacteroidota</taxon>
        <taxon>Sphingobacteriia</taxon>
        <taxon>Sphingobacteriales</taxon>
        <taxon>Sphingobacteriaceae</taxon>
        <taxon>Sphingobacterium</taxon>
    </lineage>
</organism>
<feature type="chain" id="PRO_5046401666" evidence="1">
    <location>
        <begin position="23"/>
        <end position="188"/>
    </location>
</feature>